<dbReference type="OrthoDB" id="4336168at2"/>
<keyword evidence="2" id="KW-1185">Reference proteome</keyword>
<name>A0A0W7X4Y2_9ACTN</name>
<proteinExistence type="predicted"/>
<dbReference type="STRING" id="1765722.AT728_10255"/>
<evidence type="ECO:0000313" key="1">
    <source>
        <dbReference type="EMBL" id="KUF17763.1"/>
    </source>
</evidence>
<comment type="caution">
    <text evidence="1">The sequence shown here is derived from an EMBL/GenBank/DDBJ whole genome shotgun (WGS) entry which is preliminary data.</text>
</comment>
<gene>
    <name evidence="1" type="ORF">AT728_10255</name>
</gene>
<dbReference type="EMBL" id="LOCL01000033">
    <property type="protein sequence ID" value="KUF17763.1"/>
    <property type="molecule type" value="Genomic_DNA"/>
</dbReference>
<accession>A0A0W7X4Y2</accession>
<reference evidence="1 2" key="1">
    <citation type="submission" date="2015-12" db="EMBL/GenBank/DDBJ databases">
        <title>Draft genome sequence of Streptomyces silvensis ATCC 53525, a producer of novel hormone antagonists.</title>
        <authorList>
            <person name="Johnston C.W."/>
            <person name="Li Y."/>
            <person name="Magarvey N.A."/>
        </authorList>
    </citation>
    <scope>NUCLEOTIDE SEQUENCE [LARGE SCALE GENOMIC DNA]</scope>
    <source>
        <strain evidence="1 2">ATCC 53525</strain>
    </source>
</reference>
<sequence length="126" mass="13045">MSSDDQPAGGGASVHIGAVHGGSLAFGDHGKAESTNYTTVVSDRARGDLLTAVRTLRRELGEGARTPEDDEIAARLDDIEGELSRAGRAERGVLVRLRDRLTEYAPAATTAASVTAFLQAVAGVLG</sequence>
<evidence type="ECO:0000313" key="2">
    <source>
        <dbReference type="Proteomes" id="UP000054804"/>
    </source>
</evidence>
<dbReference type="AlphaFoldDB" id="A0A0W7X4Y2"/>
<protein>
    <submittedName>
        <fullName evidence="1">Uncharacterized protein</fullName>
    </submittedName>
</protein>
<organism evidence="1 2">
    <name type="scientific">Streptomyces silvensis</name>
    <dbReference type="NCBI Taxonomy" id="1765722"/>
    <lineage>
        <taxon>Bacteria</taxon>
        <taxon>Bacillati</taxon>
        <taxon>Actinomycetota</taxon>
        <taxon>Actinomycetes</taxon>
        <taxon>Kitasatosporales</taxon>
        <taxon>Streptomycetaceae</taxon>
        <taxon>Streptomyces</taxon>
    </lineage>
</organism>
<dbReference type="RefSeq" id="WP_058848200.1">
    <property type="nucleotide sequence ID" value="NZ_LOCL01000033.1"/>
</dbReference>
<dbReference type="Proteomes" id="UP000054804">
    <property type="component" value="Unassembled WGS sequence"/>
</dbReference>